<comment type="caution">
    <text evidence="2">The sequence shown here is derived from an EMBL/GenBank/DDBJ whole genome shotgun (WGS) entry which is preliminary data.</text>
</comment>
<keyword evidence="1" id="KW-0812">Transmembrane</keyword>
<organism evidence="2 3">
    <name type="scientific">Jeotgalibacillus proteolyticus</name>
    <dbReference type="NCBI Taxonomy" id="2082395"/>
    <lineage>
        <taxon>Bacteria</taxon>
        <taxon>Bacillati</taxon>
        <taxon>Bacillota</taxon>
        <taxon>Bacilli</taxon>
        <taxon>Bacillales</taxon>
        <taxon>Caryophanaceae</taxon>
        <taxon>Jeotgalibacillus</taxon>
    </lineage>
</organism>
<sequence length="76" mass="8366">MCCKVVILVSLGKANYSYSMTKSKGDFQMKWVDDLAGAIYDFFKQILTGLSYFVAGTLIVGIPLYFIAKAAEIIGK</sequence>
<keyword evidence="1" id="KW-0472">Membrane</keyword>
<feature type="transmembrane region" description="Helical" evidence="1">
    <location>
        <begin position="50"/>
        <end position="68"/>
    </location>
</feature>
<accession>A0A2S5GDS7</accession>
<protein>
    <submittedName>
        <fullName evidence="2">Uncharacterized protein</fullName>
    </submittedName>
</protein>
<reference evidence="2 3" key="1">
    <citation type="submission" date="2018-02" db="EMBL/GenBank/DDBJ databases">
        <title>Jeotgalibacillus proteolyticum sp. nov. a protease producing bacterium isolated from ocean sediments of Laizhou Bay.</title>
        <authorList>
            <person name="Li Y."/>
        </authorList>
    </citation>
    <scope>NUCLEOTIDE SEQUENCE [LARGE SCALE GENOMIC DNA]</scope>
    <source>
        <strain evidence="2 3">22-7</strain>
    </source>
</reference>
<keyword evidence="1" id="KW-1133">Transmembrane helix</keyword>
<evidence type="ECO:0000313" key="3">
    <source>
        <dbReference type="Proteomes" id="UP000239047"/>
    </source>
</evidence>
<dbReference type="AlphaFoldDB" id="A0A2S5GDS7"/>
<evidence type="ECO:0000256" key="1">
    <source>
        <dbReference type="SAM" id="Phobius"/>
    </source>
</evidence>
<gene>
    <name evidence="2" type="ORF">C4B60_09715</name>
</gene>
<proteinExistence type="predicted"/>
<evidence type="ECO:0000313" key="2">
    <source>
        <dbReference type="EMBL" id="PPA71043.1"/>
    </source>
</evidence>
<name>A0A2S5GDS7_9BACL</name>
<dbReference type="Proteomes" id="UP000239047">
    <property type="component" value="Unassembled WGS sequence"/>
</dbReference>
<keyword evidence="3" id="KW-1185">Reference proteome</keyword>
<dbReference type="EMBL" id="PREZ01000003">
    <property type="protein sequence ID" value="PPA71043.1"/>
    <property type="molecule type" value="Genomic_DNA"/>
</dbReference>